<dbReference type="Gene3D" id="3.90.550.50">
    <property type="match status" value="1"/>
</dbReference>
<evidence type="ECO:0000313" key="7">
    <source>
        <dbReference type="EMBL" id="VDP76670.1"/>
    </source>
</evidence>
<keyword evidence="3" id="KW-0812">Transmembrane</keyword>
<evidence type="ECO:0000256" key="6">
    <source>
        <dbReference type="ARBA" id="ARBA00023136"/>
    </source>
</evidence>
<accession>A0A183AFV1</accession>
<dbReference type="GO" id="GO:0016020">
    <property type="term" value="C:membrane"/>
    <property type="evidence" value="ECO:0007669"/>
    <property type="project" value="UniProtKB-SubCell"/>
</dbReference>
<dbReference type="WBParaSite" id="ECPE_0000584901-mRNA-1">
    <property type="protein sequence ID" value="ECPE_0000584901-mRNA-1"/>
    <property type="gene ID" value="ECPE_0000584901"/>
</dbReference>
<sequence>MMDVYKTLYQIVDNYDYFYKGDDDSFVINENLEFLMQKFNANGKIETGYAMRDQSSPLLYSGGAGYLLSRSALKAIVHDGLEYPNGKPKCDTTEGPEDVRLAACARVVDVAQYDCHDAKGAKLFYNMKLETKFDRFRWLAEKDVKSRPNWDYVSENHATFHYVDGSMQYVLEFVIYFVGHFLKHQLLRDPYNNNGTKMEPKIDCKRLLVNT</sequence>
<evidence type="ECO:0000313" key="9">
    <source>
        <dbReference type="WBParaSite" id="ECPE_0000584901-mRNA-1"/>
    </source>
</evidence>
<organism evidence="9">
    <name type="scientific">Echinostoma caproni</name>
    <dbReference type="NCBI Taxonomy" id="27848"/>
    <lineage>
        <taxon>Eukaryota</taxon>
        <taxon>Metazoa</taxon>
        <taxon>Spiralia</taxon>
        <taxon>Lophotrochozoa</taxon>
        <taxon>Platyhelminthes</taxon>
        <taxon>Trematoda</taxon>
        <taxon>Digenea</taxon>
        <taxon>Plagiorchiida</taxon>
        <taxon>Echinostomata</taxon>
        <taxon>Echinostomatoidea</taxon>
        <taxon>Echinostomatidae</taxon>
        <taxon>Echinostoma</taxon>
    </lineage>
</organism>
<comment type="subcellular location">
    <subcellularLocation>
        <location evidence="1">Membrane</location>
        <topology evidence="1">Single-pass type II membrane protein</topology>
    </subcellularLocation>
</comment>
<reference evidence="9" key="1">
    <citation type="submission" date="2016-06" db="UniProtKB">
        <authorList>
            <consortium name="WormBaseParasite"/>
        </authorList>
    </citation>
    <scope>IDENTIFICATION</scope>
</reference>
<dbReference type="InterPro" id="IPR026050">
    <property type="entry name" value="C1GALT1/C1GALT1_chp1"/>
</dbReference>
<evidence type="ECO:0000256" key="3">
    <source>
        <dbReference type="ARBA" id="ARBA00022692"/>
    </source>
</evidence>
<name>A0A183AFV1_9TREM</name>
<dbReference type="Proteomes" id="UP000272942">
    <property type="component" value="Unassembled WGS sequence"/>
</dbReference>
<dbReference type="AlphaFoldDB" id="A0A183AFV1"/>
<evidence type="ECO:0000256" key="2">
    <source>
        <dbReference type="ARBA" id="ARBA00006462"/>
    </source>
</evidence>
<keyword evidence="8" id="KW-1185">Reference proteome</keyword>
<comment type="similarity">
    <text evidence="2">Belongs to the glycosyltransferase 31 family. Beta3-Gal-T subfamily.</text>
</comment>
<evidence type="ECO:0000313" key="8">
    <source>
        <dbReference type="Proteomes" id="UP000272942"/>
    </source>
</evidence>
<protein>
    <submittedName>
        <fullName evidence="9">N-acetylgalactosaminide beta-1,3-galactosyltransferase</fullName>
    </submittedName>
</protein>
<keyword evidence="6" id="KW-0472">Membrane</keyword>
<dbReference type="PANTHER" id="PTHR23033:SF14">
    <property type="entry name" value="GLYCOPROTEIN-N-ACETYLGALACTOSAMINE 3-BETA-GALACTOSYLTRANSFERASE 1-RELATED"/>
    <property type="match status" value="1"/>
</dbReference>
<reference evidence="7 8" key="2">
    <citation type="submission" date="2018-11" db="EMBL/GenBank/DDBJ databases">
        <authorList>
            <consortium name="Pathogen Informatics"/>
        </authorList>
    </citation>
    <scope>NUCLEOTIDE SEQUENCE [LARGE SCALE GENOMIC DNA]</scope>
    <source>
        <strain evidence="7 8">Egypt</strain>
    </source>
</reference>
<keyword evidence="5" id="KW-1133">Transmembrane helix</keyword>
<dbReference type="GO" id="GO:0016263">
    <property type="term" value="F:glycoprotein-N-acetylgalactosamine 3-beta-galactosyltransferase activity"/>
    <property type="evidence" value="ECO:0007669"/>
    <property type="project" value="TreeGrafter"/>
</dbReference>
<evidence type="ECO:0000256" key="5">
    <source>
        <dbReference type="ARBA" id="ARBA00022989"/>
    </source>
</evidence>
<evidence type="ECO:0000256" key="1">
    <source>
        <dbReference type="ARBA" id="ARBA00004606"/>
    </source>
</evidence>
<evidence type="ECO:0000256" key="4">
    <source>
        <dbReference type="ARBA" id="ARBA00022968"/>
    </source>
</evidence>
<proteinExistence type="inferred from homology"/>
<dbReference type="OrthoDB" id="414175at2759"/>
<dbReference type="EMBL" id="UZAN01042734">
    <property type="protein sequence ID" value="VDP76670.1"/>
    <property type="molecule type" value="Genomic_DNA"/>
</dbReference>
<gene>
    <name evidence="7" type="ORF">ECPE_LOCUS5836</name>
</gene>
<keyword evidence="4" id="KW-0735">Signal-anchor</keyword>
<dbReference type="PANTHER" id="PTHR23033">
    <property type="entry name" value="BETA1,3-GALACTOSYLTRANSFERASE"/>
    <property type="match status" value="1"/>
</dbReference>